<dbReference type="Gene3D" id="1.20.120.520">
    <property type="entry name" value="nmb1532 protein domain like"/>
    <property type="match status" value="1"/>
</dbReference>
<gene>
    <name evidence="2" type="ORF">L5G33_04985</name>
</gene>
<accession>A0ABS9IQI6</accession>
<evidence type="ECO:0000313" key="3">
    <source>
        <dbReference type="Proteomes" id="UP001200110"/>
    </source>
</evidence>
<proteinExistence type="predicted"/>
<dbReference type="InterPro" id="IPR012312">
    <property type="entry name" value="Hemerythrin-like"/>
</dbReference>
<dbReference type="PANTHER" id="PTHR35585">
    <property type="entry name" value="HHE DOMAIN PROTEIN (AFU_ORTHOLOGUE AFUA_4G00730)"/>
    <property type="match status" value="1"/>
</dbReference>
<name>A0ABS9IQI6_9ACTN</name>
<dbReference type="PANTHER" id="PTHR35585:SF1">
    <property type="entry name" value="HHE DOMAIN PROTEIN (AFU_ORTHOLOGUE AFUA_4G00730)"/>
    <property type="match status" value="1"/>
</dbReference>
<dbReference type="EMBL" id="JAKKOR010000003">
    <property type="protein sequence ID" value="MCF8587825.1"/>
    <property type="molecule type" value="Genomic_DNA"/>
</dbReference>
<evidence type="ECO:0000259" key="1">
    <source>
        <dbReference type="Pfam" id="PF01814"/>
    </source>
</evidence>
<dbReference type="Pfam" id="PF01814">
    <property type="entry name" value="Hemerythrin"/>
    <property type="match status" value="1"/>
</dbReference>
<comment type="caution">
    <text evidence="2">The sequence shown here is derived from an EMBL/GenBank/DDBJ whole genome shotgun (WGS) entry which is preliminary data.</text>
</comment>
<feature type="domain" description="Hemerythrin-like" evidence="1">
    <location>
        <begin position="6"/>
        <end position="125"/>
    </location>
</feature>
<evidence type="ECO:0000313" key="2">
    <source>
        <dbReference type="EMBL" id="MCF8587825.1"/>
    </source>
</evidence>
<protein>
    <submittedName>
        <fullName evidence="2">Hemerythrin domain-containing protein</fullName>
    </submittedName>
</protein>
<sequence>MNTEATTYLRHDHQRILALLDVLDAPPGPGPSTVEDRRARAVELVTAESQHRSVEEQLFWPAVRRVLDDGDRLADDALSRGAKATHLLQTVENAEAGSAEFEEALTAFSAAERDRIAFEEQQVWPEFRSAIAVEESQRLGELIQGFHR</sequence>
<reference evidence="2 3" key="1">
    <citation type="submission" date="2022-01" db="EMBL/GenBank/DDBJ databases">
        <authorList>
            <person name="Huang Y."/>
        </authorList>
    </citation>
    <scope>NUCLEOTIDE SEQUENCE [LARGE SCALE GENOMIC DNA]</scope>
    <source>
        <strain evidence="2 3">HY366</strain>
    </source>
</reference>
<keyword evidence="3" id="KW-1185">Reference proteome</keyword>
<organism evidence="2 3">
    <name type="scientific">Gordonia liuliyuniae</name>
    <dbReference type="NCBI Taxonomy" id="2911517"/>
    <lineage>
        <taxon>Bacteria</taxon>
        <taxon>Bacillati</taxon>
        <taxon>Actinomycetota</taxon>
        <taxon>Actinomycetes</taxon>
        <taxon>Mycobacteriales</taxon>
        <taxon>Gordoniaceae</taxon>
        <taxon>Gordonia</taxon>
    </lineage>
</organism>
<dbReference type="Proteomes" id="UP001200110">
    <property type="component" value="Unassembled WGS sequence"/>
</dbReference>
<dbReference type="RefSeq" id="WP_236997049.1">
    <property type="nucleotide sequence ID" value="NZ_JAKKOR010000003.1"/>
</dbReference>